<evidence type="ECO:0000313" key="4">
    <source>
        <dbReference type="Proteomes" id="UP001158576"/>
    </source>
</evidence>
<dbReference type="SUPFAM" id="SSF48452">
    <property type="entry name" value="TPR-like"/>
    <property type="match status" value="1"/>
</dbReference>
<accession>A0ABN7SBB5</accession>
<dbReference type="PANTHER" id="PTHR21405:SF0">
    <property type="entry name" value="TETRATRICOPEPTIDE REPEAT PROTEIN 36"/>
    <property type="match status" value="1"/>
</dbReference>
<sequence>MTRKEISEGDQNVLSLLLDPSQPFDAIKSRAAQRAEAKRTLLQFESQFDADELRTYKNLLVEGIRKIEAINFAVGMDDSQISAVAADALVVFERAKELLPVHPGAFNDTAQAYRLLKKDQLAFRSLDKAIELSQGKGSVACQAFLQRALLKQLKLDEKGALADFEKAAALGSEFAASQMVKLNPIAKLCDKMVSMMINEVQNSPAKPS</sequence>
<dbReference type="InterPro" id="IPR011990">
    <property type="entry name" value="TPR-like_helical_dom_sf"/>
</dbReference>
<evidence type="ECO:0000256" key="1">
    <source>
        <dbReference type="ARBA" id="ARBA00006995"/>
    </source>
</evidence>
<organism evidence="3 4">
    <name type="scientific">Oikopleura dioica</name>
    <name type="common">Tunicate</name>
    <dbReference type="NCBI Taxonomy" id="34765"/>
    <lineage>
        <taxon>Eukaryota</taxon>
        <taxon>Metazoa</taxon>
        <taxon>Chordata</taxon>
        <taxon>Tunicata</taxon>
        <taxon>Appendicularia</taxon>
        <taxon>Copelata</taxon>
        <taxon>Oikopleuridae</taxon>
        <taxon>Oikopleura</taxon>
    </lineage>
</organism>
<proteinExistence type="inferred from homology"/>
<dbReference type="Gene3D" id="1.25.40.10">
    <property type="entry name" value="Tetratricopeptide repeat domain"/>
    <property type="match status" value="1"/>
</dbReference>
<name>A0ABN7SBB5_OIKDI</name>
<protein>
    <recommendedName>
        <fullName evidence="2">Tetratricopeptide repeat protein 36</fullName>
    </recommendedName>
</protein>
<dbReference type="Proteomes" id="UP001158576">
    <property type="component" value="Chromosome XSR"/>
</dbReference>
<dbReference type="EMBL" id="OU015569">
    <property type="protein sequence ID" value="CAG5096784.1"/>
    <property type="molecule type" value="Genomic_DNA"/>
</dbReference>
<reference evidence="3 4" key="1">
    <citation type="submission" date="2021-04" db="EMBL/GenBank/DDBJ databases">
        <authorList>
            <person name="Bliznina A."/>
        </authorList>
    </citation>
    <scope>NUCLEOTIDE SEQUENCE [LARGE SCALE GENOMIC DNA]</scope>
</reference>
<gene>
    <name evidence="3" type="ORF">OKIOD_LOCUS6336</name>
</gene>
<evidence type="ECO:0000313" key="3">
    <source>
        <dbReference type="EMBL" id="CAG5096784.1"/>
    </source>
</evidence>
<evidence type="ECO:0000256" key="2">
    <source>
        <dbReference type="ARBA" id="ARBA00019994"/>
    </source>
</evidence>
<dbReference type="InterPro" id="IPR038906">
    <property type="entry name" value="TTC36"/>
</dbReference>
<dbReference type="PANTHER" id="PTHR21405">
    <property type="entry name" value="CDNA SEQUENCE BC021608"/>
    <property type="match status" value="1"/>
</dbReference>
<comment type="similarity">
    <text evidence="1">Belongs to the TTC36 family.</text>
</comment>
<keyword evidence="4" id="KW-1185">Reference proteome</keyword>